<dbReference type="GO" id="GO:0006351">
    <property type="term" value="P:DNA-templated transcription"/>
    <property type="evidence" value="ECO:0007669"/>
    <property type="project" value="InterPro"/>
</dbReference>
<dbReference type="SMART" id="SM00066">
    <property type="entry name" value="GAL4"/>
    <property type="match status" value="1"/>
</dbReference>
<dbReference type="Gene3D" id="4.10.240.10">
    <property type="entry name" value="Zn(2)-C6 fungal-type DNA-binding domain"/>
    <property type="match status" value="1"/>
</dbReference>
<dbReference type="InterPro" id="IPR036864">
    <property type="entry name" value="Zn2-C6_fun-type_DNA-bd_sf"/>
</dbReference>
<evidence type="ECO:0000256" key="6">
    <source>
        <dbReference type="SAM" id="MobiDB-lite"/>
    </source>
</evidence>
<sequence length="1072" mass="121595">MDKTSPSDRVKKTRNRIPTSCDHCRKRKLKCDRQKPCSNCVKSQTEDMCKYAVSTKTNTNSSNSIPKINMNNEIIKLKLKINKLEKILEMNNIDISSYSNMLPGVLDDSNDDDDDDDSNIVDPMVSLSNKFDAMIIKENKILHSGTTSYVTFIVRDKQLANIFEAYAKRHIMIYESYQKKQKVKASDFPVDMSQNHLSWLTTNAATEVSACDLDNVESMQYGNFVSPPGSGITSLQAKLVLDVLKDVNSKLPPLFVVNVLVDHFFKYVYPLLPLIDEEIFRDELSYVLVPTENGGCKVAITHLQNTSIVSLLLVILRYAYLAVNIKDYAEDNRAIGNEFLIAMIKSGYKIESNFVVMSKSLLMALPAEDSIFKKVTLRNIQVLLYLRLYQVYSPEMHEESREHSLTLALIIQMCRSLGANRDPENFPHIFKDSREISVWRRIFYKLLTLDINNAFEYGCPLIISDDEYDIKLPSLNEEDTKILSDFKKGLSVSKSGDEIKKLVIENAINKDTALEFEAIKLIREGLSIFQNFKSSFKKSKLLKIVDQMQEFVDKRIPSLWEMLQDNSTANYLQLEKLFDIPKVRKFEIRLTMQTILMGFYYLLYLNEEDEHAGVAMNNSPDNIEEELDGDEGDSPEPFDFMTNKYGIRAMELALTVLKMNYDYAKYVTQSVTLDGDSKQYKALKYFSAKCDVFILNRIAMSFLRPFLFLCSTFLKNIHVQSTLTIDEVIKKFSNTIDSTVVLKWFNMNVVLVKDSSKLDCEFSFLLFQYVKDLFFMNYNLKNEYFICWRNTMIIKLFINYFKSTDKNMCTEYLHPSVAQGDEKDDLDTYKPMVPNQCDGFVDEDNNEQKRDGGYMDGVVDSNTSNSGISTVGSNSVNNAYGINPLVGLGESKVMQDFLDTAVPEDNLMNVENDGNNLDNLIYDDVDNMIDDIFRDSGVRQQMAREFELFNVNQFTGGIGQIIGTSSESTSEERSNFEAKLNNIVYSKPSVSSSVSGATGTSGSTSLGLEGSLSTGSGGPFTSMTNISDNSNMRTPDLSMFTDSPVDYTKGGTGDGTSLRDVIDELQDKGLFY</sequence>
<feature type="compositionally biased region" description="Low complexity" evidence="6">
    <location>
        <begin position="989"/>
        <end position="1014"/>
    </location>
</feature>
<dbReference type="GO" id="GO:0005634">
    <property type="term" value="C:nucleus"/>
    <property type="evidence" value="ECO:0007669"/>
    <property type="project" value="TreeGrafter"/>
</dbReference>
<name>A0A9P6WN53_9ASCO</name>
<dbReference type="Pfam" id="PF04082">
    <property type="entry name" value="Fungal_trans"/>
    <property type="match status" value="1"/>
</dbReference>
<comment type="caution">
    <text evidence="8">The sequence shown here is derived from an EMBL/GenBank/DDBJ whole genome shotgun (WGS) entry which is preliminary data.</text>
</comment>
<evidence type="ECO:0000256" key="3">
    <source>
        <dbReference type="ARBA" id="ARBA00023125"/>
    </source>
</evidence>
<dbReference type="SUPFAM" id="SSF57701">
    <property type="entry name" value="Zn2/Cys6 DNA-binding domain"/>
    <property type="match status" value="1"/>
</dbReference>
<dbReference type="GO" id="GO:0000978">
    <property type="term" value="F:RNA polymerase II cis-regulatory region sequence-specific DNA binding"/>
    <property type="evidence" value="ECO:0007669"/>
    <property type="project" value="TreeGrafter"/>
</dbReference>
<dbReference type="EMBL" id="PUHW01000048">
    <property type="protein sequence ID" value="KAG0690059.1"/>
    <property type="molecule type" value="Genomic_DNA"/>
</dbReference>
<dbReference type="InterPro" id="IPR007219">
    <property type="entry name" value="XnlR_reg_dom"/>
</dbReference>
<proteinExistence type="predicted"/>
<evidence type="ECO:0000313" key="8">
    <source>
        <dbReference type="EMBL" id="KAG0690059.1"/>
    </source>
</evidence>
<dbReference type="InterPro" id="IPR001138">
    <property type="entry name" value="Zn2Cys6_DnaBD"/>
</dbReference>
<evidence type="ECO:0000256" key="4">
    <source>
        <dbReference type="ARBA" id="ARBA00023163"/>
    </source>
</evidence>
<dbReference type="PANTHER" id="PTHR31069:SF21">
    <property type="entry name" value="CHROMATIN STRUCTURE-REMODELING COMPLEX PROTEIN RSC3-RELATED"/>
    <property type="match status" value="1"/>
</dbReference>
<dbReference type="GO" id="GO:0008270">
    <property type="term" value="F:zinc ion binding"/>
    <property type="evidence" value="ECO:0007669"/>
    <property type="project" value="InterPro"/>
</dbReference>
<dbReference type="PROSITE" id="PS50048">
    <property type="entry name" value="ZN2_CY6_FUNGAL_2"/>
    <property type="match status" value="1"/>
</dbReference>
<dbReference type="CDD" id="cd00067">
    <property type="entry name" value="GAL4"/>
    <property type="match status" value="1"/>
</dbReference>
<evidence type="ECO:0000256" key="2">
    <source>
        <dbReference type="ARBA" id="ARBA00023015"/>
    </source>
</evidence>
<dbReference type="GO" id="GO:0045944">
    <property type="term" value="P:positive regulation of transcription by RNA polymerase II"/>
    <property type="evidence" value="ECO:0007669"/>
    <property type="project" value="TreeGrafter"/>
</dbReference>
<keyword evidence="1" id="KW-0479">Metal-binding</keyword>
<dbReference type="PANTHER" id="PTHR31069">
    <property type="entry name" value="OLEATE-ACTIVATED TRANSCRIPTION FACTOR 1-RELATED"/>
    <property type="match status" value="1"/>
</dbReference>
<dbReference type="PROSITE" id="PS00463">
    <property type="entry name" value="ZN2_CY6_FUNGAL_1"/>
    <property type="match status" value="1"/>
</dbReference>
<accession>A0A9P6WN53</accession>
<evidence type="ECO:0000259" key="7">
    <source>
        <dbReference type="PROSITE" id="PS50048"/>
    </source>
</evidence>
<protein>
    <recommendedName>
        <fullName evidence="7">Zn(2)-C6 fungal-type domain-containing protein</fullName>
    </recommendedName>
</protein>
<dbReference type="SMART" id="SM00906">
    <property type="entry name" value="Fungal_trans"/>
    <property type="match status" value="1"/>
</dbReference>
<dbReference type="Pfam" id="PF00172">
    <property type="entry name" value="Zn_clus"/>
    <property type="match status" value="1"/>
</dbReference>
<evidence type="ECO:0000256" key="5">
    <source>
        <dbReference type="ARBA" id="ARBA00023242"/>
    </source>
</evidence>
<keyword evidence="9" id="KW-1185">Reference proteome</keyword>
<keyword evidence="3" id="KW-0238">DNA-binding</keyword>
<evidence type="ECO:0000313" key="9">
    <source>
        <dbReference type="Proteomes" id="UP000697127"/>
    </source>
</evidence>
<feature type="compositionally biased region" description="Polar residues" evidence="6">
    <location>
        <begin position="1019"/>
        <end position="1031"/>
    </location>
</feature>
<keyword evidence="2" id="KW-0805">Transcription regulation</keyword>
<dbReference type="GO" id="GO:0000981">
    <property type="term" value="F:DNA-binding transcription factor activity, RNA polymerase II-specific"/>
    <property type="evidence" value="ECO:0007669"/>
    <property type="project" value="InterPro"/>
</dbReference>
<dbReference type="CDD" id="cd12148">
    <property type="entry name" value="fungal_TF_MHR"/>
    <property type="match status" value="1"/>
</dbReference>
<dbReference type="Proteomes" id="UP000697127">
    <property type="component" value="Unassembled WGS sequence"/>
</dbReference>
<dbReference type="AlphaFoldDB" id="A0A9P6WN53"/>
<reference evidence="8" key="1">
    <citation type="submission" date="2020-11" db="EMBL/GenBank/DDBJ databases">
        <title>Kefir isolates.</title>
        <authorList>
            <person name="Marcisauskas S."/>
            <person name="Kim Y."/>
            <person name="Blasche S."/>
        </authorList>
    </citation>
    <scope>NUCLEOTIDE SEQUENCE</scope>
    <source>
        <strain evidence="8">Olga-1</strain>
    </source>
</reference>
<dbReference type="InterPro" id="IPR050675">
    <property type="entry name" value="OAF3"/>
</dbReference>
<organism evidence="8 9">
    <name type="scientific">Pichia californica</name>
    <dbReference type="NCBI Taxonomy" id="460514"/>
    <lineage>
        <taxon>Eukaryota</taxon>
        <taxon>Fungi</taxon>
        <taxon>Dikarya</taxon>
        <taxon>Ascomycota</taxon>
        <taxon>Saccharomycotina</taxon>
        <taxon>Pichiomycetes</taxon>
        <taxon>Pichiales</taxon>
        <taxon>Pichiaceae</taxon>
        <taxon>Pichia</taxon>
    </lineage>
</organism>
<keyword evidence="4" id="KW-0804">Transcription</keyword>
<gene>
    <name evidence="8" type="ORF">C6P40_003955</name>
</gene>
<feature type="domain" description="Zn(2)-C6 fungal-type" evidence="7">
    <location>
        <begin position="20"/>
        <end position="51"/>
    </location>
</feature>
<keyword evidence="5" id="KW-0539">Nucleus</keyword>
<feature type="region of interest" description="Disordered" evidence="6">
    <location>
        <begin position="989"/>
        <end position="1031"/>
    </location>
</feature>
<evidence type="ECO:0000256" key="1">
    <source>
        <dbReference type="ARBA" id="ARBA00022723"/>
    </source>
</evidence>
<dbReference type="OrthoDB" id="4159781at2759"/>